<protein>
    <submittedName>
        <fullName evidence="1">Uncharacterized protein</fullName>
    </submittedName>
</protein>
<proteinExistence type="predicted"/>
<dbReference type="Proteomes" id="UP000002084">
    <property type="component" value="Chromosome"/>
</dbReference>
<gene>
    <name evidence="1" type="ordered locus">SARI_01914</name>
</gene>
<dbReference type="EMBL" id="CP000880">
    <property type="protein sequence ID" value="ABX21797.1"/>
    <property type="molecule type" value="Genomic_DNA"/>
</dbReference>
<evidence type="ECO:0000313" key="2">
    <source>
        <dbReference type="Proteomes" id="UP000002084"/>
    </source>
</evidence>
<dbReference type="KEGG" id="ses:SARI_01914"/>
<accession>A9MH78</accession>
<reference evidence="1 2" key="1">
    <citation type="submission" date="2007-11" db="EMBL/GenBank/DDBJ databases">
        <authorList>
            <consortium name="The Salmonella enterica serovar Arizonae Genome Sequencing Project"/>
            <person name="McClelland M."/>
            <person name="Sanderson E.K."/>
            <person name="Porwollik S."/>
            <person name="Spieth J."/>
            <person name="Clifton W.S."/>
            <person name="Fulton R."/>
            <person name="Chunyan W."/>
            <person name="Wollam A."/>
            <person name="Shah N."/>
            <person name="Pepin K."/>
            <person name="Bhonagiri V."/>
            <person name="Nash W."/>
            <person name="Johnson M."/>
            <person name="Thiruvilangam P."/>
            <person name="Wilson R."/>
        </authorList>
    </citation>
    <scope>NUCLEOTIDE SEQUENCE [LARGE SCALE GENOMIC DNA]</scope>
    <source>
        <strain evidence="2">ATCC BAA-731 / CDC346-86 / RSK2980</strain>
    </source>
</reference>
<organism evidence="1 2">
    <name type="scientific">Salmonella arizonae (strain ATCC BAA-731 / CDC346-86 / RSK2980)</name>
    <dbReference type="NCBI Taxonomy" id="41514"/>
    <lineage>
        <taxon>Bacteria</taxon>
        <taxon>Pseudomonadati</taxon>
        <taxon>Pseudomonadota</taxon>
        <taxon>Gammaproteobacteria</taxon>
        <taxon>Enterobacterales</taxon>
        <taxon>Enterobacteriaceae</taxon>
        <taxon>Salmonella</taxon>
    </lineage>
</organism>
<dbReference type="AlphaFoldDB" id="A9MH78"/>
<evidence type="ECO:0000313" key="1">
    <source>
        <dbReference type="EMBL" id="ABX21797.1"/>
    </source>
</evidence>
<dbReference type="HOGENOM" id="CLU_2809877_0_0_6"/>
<keyword evidence="2" id="KW-1185">Reference proteome</keyword>
<sequence length="67" mass="7699">MKGIKRKGYENLYLIEFEPAPQNIDETKSLVQQNQKQGLTAEADSMPYDPLREFIITASRVSLETPR</sequence>
<name>A9MH78_SALAR</name>